<feature type="transmembrane region" description="Helical" evidence="6">
    <location>
        <begin position="204"/>
        <end position="224"/>
    </location>
</feature>
<evidence type="ECO:0000256" key="1">
    <source>
        <dbReference type="ARBA" id="ARBA00004141"/>
    </source>
</evidence>
<evidence type="ECO:0000259" key="7">
    <source>
        <dbReference type="Pfam" id="PF00892"/>
    </source>
</evidence>
<evidence type="ECO:0000313" key="9">
    <source>
        <dbReference type="Proteomes" id="UP000188879"/>
    </source>
</evidence>
<feature type="domain" description="EamA" evidence="7">
    <location>
        <begin position="144"/>
        <end position="276"/>
    </location>
</feature>
<evidence type="ECO:0000256" key="4">
    <source>
        <dbReference type="ARBA" id="ARBA00022989"/>
    </source>
</evidence>
<feature type="transmembrane region" description="Helical" evidence="6">
    <location>
        <begin position="118"/>
        <end position="136"/>
    </location>
</feature>
<evidence type="ECO:0000256" key="6">
    <source>
        <dbReference type="SAM" id="Phobius"/>
    </source>
</evidence>
<dbReference type="InterPro" id="IPR050638">
    <property type="entry name" value="AA-Vitamin_Transporters"/>
</dbReference>
<feature type="transmembrane region" description="Helical" evidence="6">
    <location>
        <begin position="35"/>
        <end position="55"/>
    </location>
</feature>
<feature type="transmembrane region" description="Helical" evidence="6">
    <location>
        <begin position="87"/>
        <end position="109"/>
    </location>
</feature>
<protein>
    <recommendedName>
        <fullName evidence="7">EamA domain-containing protein</fullName>
    </recommendedName>
</protein>
<comment type="caution">
    <text evidence="8">The sequence shown here is derived from an EMBL/GenBank/DDBJ whole genome shotgun (WGS) entry which is preliminary data.</text>
</comment>
<feature type="transmembrane region" description="Helical" evidence="6">
    <location>
        <begin position="258"/>
        <end position="281"/>
    </location>
</feature>
<dbReference type="SUPFAM" id="SSF103481">
    <property type="entry name" value="Multidrug resistance efflux transporter EmrE"/>
    <property type="match status" value="2"/>
</dbReference>
<keyword evidence="4 6" id="KW-1133">Transmembrane helix</keyword>
<evidence type="ECO:0000256" key="3">
    <source>
        <dbReference type="ARBA" id="ARBA00022692"/>
    </source>
</evidence>
<dbReference type="GO" id="GO:0016020">
    <property type="term" value="C:membrane"/>
    <property type="evidence" value="ECO:0007669"/>
    <property type="project" value="UniProtKB-SubCell"/>
</dbReference>
<comment type="similarity">
    <text evidence="2">Belongs to the EamA transporter family.</text>
</comment>
<gene>
    <name evidence="8" type="ORF">BKE38_28365</name>
</gene>
<keyword evidence="3 6" id="KW-0812">Transmembrane</keyword>
<dbReference type="InterPro" id="IPR037185">
    <property type="entry name" value="EmrE-like"/>
</dbReference>
<dbReference type="PANTHER" id="PTHR32322">
    <property type="entry name" value="INNER MEMBRANE TRANSPORTER"/>
    <property type="match status" value="1"/>
</dbReference>
<comment type="subcellular location">
    <subcellularLocation>
        <location evidence="1">Membrane</location>
        <topology evidence="1">Multi-pass membrane protein</topology>
    </subcellularLocation>
</comment>
<dbReference type="AlphaFoldDB" id="A0A1V2GTS0"/>
<proteinExistence type="inferred from homology"/>
<reference evidence="8 9" key="1">
    <citation type="submission" date="2016-10" db="EMBL/GenBank/DDBJ databases">
        <title>Draft Genome sequence of Roseomonas sp. strain M3.</title>
        <authorList>
            <person name="Subhash Y."/>
            <person name="Lee S."/>
        </authorList>
    </citation>
    <scope>NUCLEOTIDE SEQUENCE [LARGE SCALE GENOMIC DNA]</scope>
    <source>
        <strain evidence="8 9">M3</strain>
    </source>
</reference>
<dbReference type="Pfam" id="PF00892">
    <property type="entry name" value="EamA"/>
    <property type="match status" value="1"/>
</dbReference>
<evidence type="ECO:0000256" key="2">
    <source>
        <dbReference type="ARBA" id="ARBA00007362"/>
    </source>
</evidence>
<dbReference type="EMBL" id="MLCO01000448">
    <property type="protein sequence ID" value="ONG44213.1"/>
    <property type="molecule type" value="Genomic_DNA"/>
</dbReference>
<accession>A0A1V2GTS0</accession>
<dbReference type="PANTHER" id="PTHR32322:SF2">
    <property type="entry name" value="EAMA DOMAIN-CONTAINING PROTEIN"/>
    <property type="match status" value="1"/>
</dbReference>
<sequence length="291" mass="30360">MGLACAFAVVIVWSGFSLSARLGGKQALTGWDMGALRYMGSFVMGLLLVAGFGWPRLSLGRAAGLATGAAYVFPLAAYFGFRYAPTAHGGVLLTGLLPFAAALLGWLWLGERWTRMRVVSLAVVAGGILLLTLDTFGTHPGAWRGDLLFILGCLGWAVFTVLVRRWQVPALTATTVLALYPPLLYLPVWYFFLPSSLGEASSGAVIYQLIYQGMVAVVIAGFLFTRAVNALGSATTTTITALTPALAALVAWPLLGEALGPLGLAGVAIVSAGMALGVAGTRRGPIAGARR</sequence>
<feature type="transmembrane region" description="Helical" evidence="6">
    <location>
        <begin position="170"/>
        <end position="192"/>
    </location>
</feature>
<dbReference type="Proteomes" id="UP000188879">
    <property type="component" value="Unassembled WGS sequence"/>
</dbReference>
<evidence type="ECO:0000313" key="8">
    <source>
        <dbReference type="EMBL" id="ONG44213.1"/>
    </source>
</evidence>
<organism evidence="8 9">
    <name type="scientific">Teichococcus deserti</name>
    <dbReference type="NCBI Taxonomy" id="1817963"/>
    <lineage>
        <taxon>Bacteria</taxon>
        <taxon>Pseudomonadati</taxon>
        <taxon>Pseudomonadota</taxon>
        <taxon>Alphaproteobacteria</taxon>
        <taxon>Acetobacterales</taxon>
        <taxon>Roseomonadaceae</taxon>
        <taxon>Roseomonas</taxon>
    </lineage>
</organism>
<keyword evidence="9" id="KW-1185">Reference proteome</keyword>
<dbReference type="InterPro" id="IPR000620">
    <property type="entry name" value="EamA_dom"/>
</dbReference>
<keyword evidence="5 6" id="KW-0472">Membrane</keyword>
<name>A0A1V2GTS0_9PROT</name>
<evidence type="ECO:0000256" key="5">
    <source>
        <dbReference type="ARBA" id="ARBA00023136"/>
    </source>
</evidence>
<feature type="transmembrane region" description="Helical" evidence="6">
    <location>
        <begin position="62"/>
        <end position="81"/>
    </location>
</feature>
<feature type="transmembrane region" description="Helical" evidence="6">
    <location>
        <begin position="142"/>
        <end position="163"/>
    </location>
</feature>
<feature type="transmembrane region" description="Helical" evidence="6">
    <location>
        <begin position="231"/>
        <end position="252"/>
    </location>
</feature>